<sequence length="314" mass="35815">MREETGVIDEEDFNDIEDELDQEREKRTEEWVRKSQQGSIGEHRERSVVGEGSPSNQHNTQPTLKTASHRAHADKSIFDQFSPHALHTLRPFESTPIRDATGTILEALTTTNQKIVSGIAKQNLPKCHPDTFNGDATLFHPWKKAFKAMLSDIDVTPDQAINYLRKFTSGEAQRVVDNYRKRQSSNPTRLLGDLWSELERRFGSPAVITNVLLERLHYAANFDENDKRKLQEFSDICADVDSQIESLPGLACLNFPIAISPIVQRMPRSLRAKWDKEVAQFAEENNDAYPKFHNLAKIVEKQSIMRNQISLAHP</sequence>
<proteinExistence type="predicted"/>
<dbReference type="PANTHER" id="PTHR47331:SF7">
    <property type="match status" value="1"/>
</dbReference>
<evidence type="ECO:0000256" key="1">
    <source>
        <dbReference type="SAM" id="MobiDB-lite"/>
    </source>
</evidence>
<organism evidence="2 3">
    <name type="scientific">Exaiptasia diaphana</name>
    <name type="common">Tropical sea anemone</name>
    <name type="synonym">Aiptasia pulchella</name>
    <dbReference type="NCBI Taxonomy" id="2652724"/>
    <lineage>
        <taxon>Eukaryota</taxon>
        <taxon>Metazoa</taxon>
        <taxon>Cnidaria</taxon>
        <taxon>Anthozoa</taxon>
        <taxon>Hexacorallia</taxon>
        <taxon>Actiniaria</taxon>
        <taxon>Aiptasiidae</taxon>
        <taxon>Exaiptasia</taxon>
    </lineage>
</organism>
<dbReference type="Proteomes" id="UP000887567">
    <property type="component" value="Unplaced"/>
</dbReference>
<name>A0A913YE66_EXADI</name>
<accession>A0A913YE66</accession>
<evidence type="ECO:0000313" key="2">
    <source>
        <dbReference type="EnsemblMetazoa" id="XP_028512827.1"/>
    </source>
</evidence>
<dbReference type="GeneID" id="114574445"/>
<dbReference type="KEGG" id="epa:114574445"/>
<dbReference type="PANTHER" id="PTHR47331">
    <property type="entry name" value="PHD-TYPE DOMAIN-CONTAINING PROTEIN"/>
    <property type="match status" value="1"/>
</dbReference>
<feature type="compositionally biased region" description="Acidic residues" evidence="1">
    <location>
        <begin position="1"/>
        <end position="22"/>
    </location>
</feature>
<dbReference type="OrthoDB" id="5988865at2759"/>
<feature type="region of interest" description="Disordered" evidence="1">
    <location>
        <begin position="1"/>
        <end position="72"/>
    </location>
</feature>
<feature type="compositionally biased region" description="Basic and acidic residues" evidence="1">
    <location>
        <begin position="23"/>
        <end position="33"/>
    </location>
</feature>
<dbReference type="RefSeq" id="XP_028512827.1">
    <property type="nucleotide sequence ID" value="XM_028657026.1"/>
</dbReference>
<dbReference type="AlphaFoldDB" id="A0A913YE66"/>
<dbReference type="InterPro" id="IPR005312">
    <property type="entry name" value="DUF1759"/>
</dbReference>
<dbReference type="EnsemblMetazoa" id="XM_028657026.1">
    <property type="protein sequence ID" value="XP_028512827.1"/>
    <property type="gene ID" value="LOC114574445"/>
</dbReference>
<dbReference type="Pfam" id="PF03564">
    <property type="entry name" value="DUF1759"/>
    <property type="match status" value="1"/>
</dbReference>
<feature type="compositionally biased region" description="Polar residues" evidence="1">
    <location>
        <begin position="53"/>
        <end position="66"/>
    </location>
</feature>
<keyword evidence="3" id="KW-1185">Reference proteome</keyword>
<evidence type="ECO:0000313" key="3">
    <source>
        <dbReference type="Proteomes" id="UP000887567"/>
    </source>
</evidence>
<protein>
    <submittedName>
        <fullName evidence="2">Uncharacterized protein</fullName>
    </submittedName>
</protein>
<reference evidence="2" key="1">
    <citation type="submission" date="2022-11" db="UniProtKB">
        <authorList>
            <consortium name="EnsemblMetazoa"/>
        </authorList>
    </citation>
    <scope>IDENTIFICATION</scope>
</reference>